<dbReference type="InterPro" id="IPR017830">
    <property type="entry name" value="SQase_HpnE"/>
</dbReference>
<feature type="domain" description="Amine oxidase" evidence="1">
    <location>
        <begin position="30"/>
        <end position="464"/>
    </location>
</feature>
<dbReference type="PANTHER" id="PTHR42923:SF47">
    <property type="entry name" value="BLR3003 PROTEIN"/>
    <property type="match status" value="1"/>
</dbReference>
<evidence type="ECO:0000313" key="2">
    <source>
        <dbReference type="EMBL" id="TFW27061.1"/>
    </source>
</evidence>
<dbReference type="RefSeq" id="WP_135200955.1">
    <property type="nucleotide sequence ID" value="NZ_SPVG01000073.1"/>
</dbReference>
<dbReference type="NCBIfam" id="TIGR03467">
    <property type="entry name" value="HpnE"/>
    <property type="match status" value="1"/>
</dbReference>
<sequence>MAERAPADKRGQGDAGQAARNIAVIGAGWAGCAAAVELARAGYKVTLLEAARTLGGRARRVETDRSKHLDNGQHIMLGAYSETLRLLRLTGIDPDQALLTLPLQMRYPPNTGGMDFRAPELPLPAPLHLAVALIRAQGLLPEDKLSLARFSTTARWMGWQLQHDCSVSELLARFDQTPRLIKLMWRPLCLAALNTPPERASARIFLNVLRDSLGARRRASDMLLPRTDLSALLPQAAAAYVESRGGAVRSGAKVQAIRNIEGRVWQLDISGSAVGGTWSTYFGGVVVATGSSQAATLLHDIPDRDTAAVCAGLTAFAPEAITTVYLQYDAAMRLALPFYALVDDPDNHQYGQFVFDRGQLDDRQAGLLAVVISASGPVAAQPQELLAEAVAVQLAVVFQNPDFGRPRWFKVITEKRATYACVPDLVRPGNDTGLPGLVLAGDYTAGDYPATLESAVRSGVTAASLLKRSTVQ</sequence>
<dbReference type="InterPro" id="IPR050464">
    <property type="entry name" value="Zeta_carotene_desat/Oxidored"/>
</dbReference>
<dbReference type="InterPro" id="IPR002937">
    <property type="entry name" value="Amino_oxidase"/>
</dbReference>
<evidence type="ECO:0000313" key="3">
    <source>
        <dbReference type="Proteomes" id="UP000297729"/>
    </source>
</evidence>
<protein>
    <submittedName>
        <fullName evidence="2">FAD-dependent oxidoreductase</fullName>
    </submittedName>
</protein>
<dbReference type="Pfam" id="PF01593">
    <property type="entry name" value="Amino_oxidase"/>
    <property type="match status" value="1"/>
</dbReference>
<comment type="caution">
    <text evidence="2">The sequence shown here is derived from an EMBL/GenBank/DDBJ whole genome shotgun (WGS) entry which is preliminary data.</text>
</comment>
<dbReference type="PANTHER" id="PTHR42923">
    <property type="entry name" value="PROTOPORPHYRINOGEN OXIDASE"/>
    <property type="match status" value="1"/>
</dbReference>
<dbReference type="EMBL" id="SPVG01000073">
    <property type="protein sequence ID" value="TFW27061.1"/>
    <property type="molecule type" value="Genomic_DNA"/>
</dbReference>
<dbReference type="GO" id="GO:0016491">
    <property type="term" value="F:oxidoreductase activity"/>
    <property type="evidence" value="ECO:0007669"/>
    <property type="project" value="InterPro"/>
</dbReference>
<organism evidence="2 3">
    <name type="scientific">Duganella callida</name>
    <dbReference type="NCBI Taxonomy" id="2561932"/>
    <lineage>
        <taxon>Bacteria</taxon>
        <taxon>Pseudomonadati</taxon>
        <taxon>Pseudomonadota</taxon>
        <taxon>Betaproteobacteria</taxon>
        <taxon>Burkholderiales</taxon>
        <taxon>Oxalobacteraceae</taxon>
        <taxon>Telluria group</taxon>
        <taxon>Duganella</taxon>
    </lineage>
</organism>
<dbReference type="PROSITE" id="PS51257">
    <property type="entry name" value="PROKAR_LIPOPROTEIN"/>
    <property type="match status" value="1"/>
</dbReference>
<name>A0A4Y9SKU1_9BURK</name>
<reference evidence="2 3" key="1">
    <citation type="submission" date="2019-03" db="EMBL/GenBank/DDBJ databases">
        <title>Draft Genome Sequence of Duganella callidus sp. nov., a Novel Duganella Species Isolated from Cultivated Soil.</title>
        <authorList>
            <person name="Raths R."/>
            <person name="Peta V."/>
            <person name="Bucking H."/>
        </authorList>
    </citation>
    <scope>NUCLEOTIDE SEQUENCE [LARGE SCALE GENOMIC DNA]</scope>
    <source>
        <strain evidence="2 3">DN04</strain>
    </source>
</reference>
<evidence type="ECO:0000259" key="1">
    <source>
        <dbReference type="Pfam" id="PF01593"/>
    </source>
</evidence>
<dbReference type="AlphaFoldDB" id="A0A4Y9SKU1"/>
<keyword evidence="3" id="KW-1185">Reference proteome</keyword>
<dbReference type="SUPFAM" id="SSF51905">
    <property type="entry name" value="FAD/NAD(P)-binding domain"/>
    <property type="match status" value="1"/>
</dbReference>
<dbReference type="Proteomes" id="UP000297729">
    <property type="component" value="Unassembled WGS sequence"/>
</dbReference>
<dbReference type="Gene3D" id="3.50.50.60">
    <property type="entry name" value="FAD/NAD(P)-binding domain"/>
    <property type="match status" value="1"/>
</dbReference>
<dbReference type="OrthoDB" id="7849608at2"/>
<dbReference type="InterPro" id="IPR036188">
    <property type="entry name" value="FAD/NAD-bd_sf"/>
</dbReference>
<accession>A0A4Y9SKU1</accession>
<gene>
    <name evidence="2" type="ORF">E4L98_07555</name>
</gene>
<proteinExistence type="predicted"/>